<accession>A0A9D1D2B6</accession>
<evidence type="ECO:0000313" key="4">
    <source>
        <dbReference type="Proteomes" id="UP000824261"/>
    </source>
</evidence>
<name>A0A9D1D2B6_9ACTN</name>
<dbReference type="Pfam" id="PF00395">
    <property type="entry name" value="SLH"/>
    <property type="match status" value="2"/>
</dbReference>
<evidence type="ECO:0000259" key="2">
    <source>
        <dbReference type="PROSITE" id="PS51272"/>
    </source>
</evidence>
<sequence length="471" mass="51410">MGRNRILSCAFALVLAFGLMPTTAFAAQEDAGATLEARDNDSLSNATTINVGATVTGALVDGYDDDFYRFSLSSAGVVTLTFGTEFVDENKGWTVYLRDQGGDSYDSWGVYRSHVGDFTTQQVGLPAGTYYVQVAPRGTTTATYHLRVNFEQRGDWETEYNDNRSDADAISVNSLYYGSIFDGYDDDFYRFSLSSAGVVTLTFGTEFVDENKGWTVYLRDQNGDDYDRWNVYRSNVGDFTTQQVGLPAGTYYVQVAPRGTTTATYHLRVNAANEPSPGSYGFVDVSPSDWYATDDVLGYAVDHGLLSGYGNKRFGPYDSVTRGQMATILWRVAGEPGASAQLFSDVDYSQYYGDAIRWARSTGVISGYGDTNTFRPDDPVTREQLCVMLANYAEKVARVSTATNCVALDRIAGADQVSSWAREQMGWAVDEGIISGEATASGTWVNPQGNAQRCAVAKMASVFHRDVLGLG</sequence>
<evidence type="ECO:0000313" key="3">
    <source>
        <dbReference type="EMBL" id="HIR00708.1"/>
    </source>
</evidence>
<dbReference type="Gene3D" id="2.60.120.380">
    <property type="match status" value="2"/>
</dbReference>
<dbReference type="Proteomes" id="UP000824261">
    <property type="component" value="Unassembled WGS sequence"/>
</dbReference>
<gene>
    <name evidence="3" type="ORF">IAA69_00295</name>
</gene>
<feature type="domain" description="SLH" evidence="2">
    <location>
        <begin position="278"/>
        <end position="338"/>
    </location>
</feature>
<dbReference type="EMBL" id="DVGB01000004">
    <property type="protein sequence ID" value="HIR00708.1"/>
    <property type="molecule type" value="Genomic_DNA"/>
</dbReference>
<feature type="chain" id="PRO_5039402988" evidence="1">
    <location>
        <begin position="27"/>
        <end position="471"/>
    </location>
</feature>
<dbReference type="AlphaFoldDB" id="A0A9D1D2B6"/>
<comment type="caution">
    <text evidence="3">The sequence shown here is derived from an EMBL/GenBank/DDBJ whole genome shotgun (WGS) entry which is preliminary data.</text>
</comment>
<evidence type="ECO:0000256" key="1">
    <source>
        <dbReference type="SAM" id="SignalP"/>
    </source>
</evidence>
<protein>
    <submittedName>
        <fullName evidence="3">S-layer homology domain-containing protein</fullName>
    </submittedName>
</protein>
<dbReference type="InterPro" id="IPR001119">
    <property type="entry name" value="SLH_dom"/>
</dbReference>
<feature type="signal peptide" evidence="1">
    <location>
        <begin position="1"/>
        <end position="26"/>
    </location>
</feature>
<reference evidence="3" key="1">
    <citation type="submission" date="2020-10" db="EMBL/GenBank/DDBJ databases">
        <authorList>
            <person name="Gilroy R."/>
        </authorList>
    </citation>
    <scope>NUCLEOTIDE SEQUENCE</scope>
    <source>
        <strain evidence="3">ChiGjej1B1-2707</strain>
    </source>
</reference>
<dbReference type="SUPFAM" id="SSF89260">
    <property type="entry name" value="Collagen-binding domain"/>
    <property type="match status" value="2"/>
</dbReference>
<feature type="domain" description="SLH" evidence="2">
    <location>
        <begin position="339"/>
        <end position="403"/>
    </location>
</feature>
<keyword evidence="1" id="KW-0732">Signal</keyword>
<proteinExistence type="predicted"/>
<dbReference type="PROSITE" id="PS51272">
    <property type="entry name" value="SLH"/>
    <property type="match status" value="2"/>
</dbReference>
<reference evidence="3" key="2">
    <citation type="journal article" date="2021" name="PeerJ">
        <title>Extensive microbial diversity within the chicken gut microbiome revealed by metagenomics and culture.</title>
        <authorList>
            <person name="Gilroy R."/>
            <person name="Ravi A."/>
            <person name="Getino M."/>
            <person name="Pursley I."/>
            <person name="Horton D.L."/>
            <person name="Alikhan N.F."/>
            <person name="Baker D."/>
            <person name="Gharbi K."/>
            <person name="Hall N."/>
            <person name="Watson M."/>
            <person name="Adriaenssens E.M."/>
            <person name="Foster-Nyarko E."/>
            <person name="Jarju S."/>
            <person name="Secka A."/>
            <person name="Antonio M."/>
            <person name="Oren A."/>
            <person name="Chaudhuri R.R."/>
            <person name="La Ragione R."/>
            <person name="Hildebrand F."/>
            <person name="Pallen M.J."/>
        </authorList>
    </citation>
    <scope>NUCLEOTIDE SEQUENCE</scope>
    <source>
        <strain evidence="3">ChiGjej1B1-2707</strain>
    </source>
</reference>
<organism evidence="3 4">
    <name type="scientific">Candidatus Aveggerthella stercoripullorum</name>
    <dbReference type="NCBI Taxonomy" id="2840688"/>
    <lineage>
        <taxon>Bacteria</taxon>
        <taxon>Bacillati</taxon>
        <taxon>Actinomycetota</taxon>
        <taxon>Coriobacteriia</taxon>
        <taxon>Eggerthellales</taxon>
        <taxon>Eggerthellaceae</taxon>
        <taxon>Eggerthellaceae incertae sedis</taxon>
        <taxon>Candidatus Aveggerthella</taxon>
    </lineage>
</organism>